<proteinExistence type="predicted"/>
<feature type="region of interest" description="Disordered" evidence="1">
    <location>
        <begin position="67"/>
        <end position="96"/>
    </location>
</feature>
<dbReference type="Proteomes" id="UP000076738">
    <property type="component" value="Unassembled WGS sequence"/>
</dbReference>
<organism evidence="2 3">
    <name type="scientific">Calocera viscosa (strain TUFC12733)</name>
    <dbReference type="NCBI Taxonomy" id="1330018"/>
    <lineage>
        <taxon>Eukaryota</taxon>
        <taxon>Fungi</taxon>
        <taxon>Dikarya</taxon>
        <taxon>Basidiomycota</taxon>
        <taxon>Agaricomycotina</taxon>
        <taxon>Dacrymycetes</taxon>
        <taxon>Dacrymycetales</taxon>
        <taxon>Dacrymycetaceae</taxon>
        <taxon>Calocera</taxon>
    </lineage>
</organism>
<evidence type="ECO:0000313" key="3">
    <source>
        <dbReference type="Proteomes" id="UP000076738"/>
    </source>
</evidence>
<reference evidence="2 3" key="1">
    <citation type="journal article" date="2016" name="Mol. Biol. Evol.">
        <title>Comparative Genomics of Early-Diverging Mushroom-Forming Fungi Provides Insights into the Origins of Lignocellulose Decay Capabilities.</title>
        <authorList>
            <person name="Nagy L.G."/>
            <person name="Riley R."/>
            <person name="Tritt A."/>
            <person name="Adam C."/>
            <person name="Daum C."/>
            <person name="Floudas D."/>
            <person name="Sun H."/>
            <person name="Yadav J.S."/>
            <person name="Pangilinan J."/>
            <person name="Larsson K.H."/>
            <person name="Matsuura K."/>
            <person name="Barry K."/>
            <person name="Labutti K."/>
            <person name="Kuo R."/>
            <person name="Ohm R.A."/>
            <person name="Bhattacharya S.S."/>
            <person name="Shirouzu T."/>
            <person name="Yoshinaga Y."/>
            <person name="Martin F.M."/>
            <person name="Grigoriev I.V."/>
            <person name="Hibbett D.S."/>
        </authorList>
    </citation>
    <scope>NUCLEOTIDE SEQUENCE [LARGE SCALE GENOMIC DNA]</scope>
    <source>
        <strain evidence="2 3">TUFC12733</strain>
    </source>
</reference>
<accession>A0A167FYM3</accession>
<evidence type="ECO:0000256" key="1">
    <source>
        <dbReference type="SAM" id="MobiDB-lite"/>
    </source>
</evidence>
<feature type="compositionally biased region" description="Basic and acidic residues" evidence="1">
    <location>
        <begin position="68"/>
        <end position="84"/>
    </location>
</feature>
<name>A0A167FYM3_CALVF</name>
<sequence length="111" mass="12807">MGPVWIELRDVTRLIRRCAGTRETPHSRWDCTSAKLLQRCSTYDSLSIYRTRRRWCAWNRAPQVNAKRNMERRNDASTEDRKAATESGPRAPQPHLLFSLPVGAEYGCITS</sequence>
<gene>
    <name evidence="2" type="ORF">CALVIDRAFT_431837</name>
</gene>
<keyword evidence="3" id="KW-1185">Reference proteome</keyword>
<dbReference type="EMBL" id="KV417356">
    <property type="protein sequence ID" value="KZO89984.1"/>
    <property type="molecule type" value="Genomic_DNA"/>
</dbReference>
<dbReference type="AlphaFoldDB" id="A0A167FYM3"/>
<protein>
    <submittedName>
        <fullName evidence="2">Uncharacterized protein</fullName>
    </submittedName>
</protein>
<evidence type="ECO:0000313" key="2">
    <source>
        <dbReference type="EMBL" id="KZO89984.1"/>
    </source>
</evidence>